<name>A0A0D1XK33_9PEZI</name>
<dbReference type="Proteomes" id="UP000053259">
    <property type="component" value="Unassembled WGS sequence"/>
</dbReference>
<evidence type="ECO:0000313" key="2">
    <source>
        <dbReference type="Proteomes" id="UP000053259"/>
    </source>
</evidence>
<dbReference type="HOGENOM" id="CLU_098382_0_0_1"/>
<proteinExistence type="predicted"/>
<organism evidence="1 2">
    <name type="scientific">Verruconis gallopava</name>
    <dbReference type="NCBI Taxonomy" id="253628"/>
    <lineage>
        <taxon>Eukaryota</taxon>
        <taxon>Fungi</taxon>
        <taxon>Dikarya</taxon>
        <taxon>Ascomycota</taxon>
        <taxon>Pezizomycotina</taxon>
        <taxon>Dothideomycetes</taxon>
        <taxon>Pleosporomycetidae</taxon>
        <taxon>Venturiales</taxon>
        <taxon>Sympoventuriaceae</taxon>
        <taxon>Verruconis</taxon>
    </lineage>
</organism>
<accession>A0A0D1XK33</accession>
<dbReference type="VEuPathDB" id="FungiDB:PV09_06128"/>
<sequence>MVLSEIVRFVLPRSQSARSSFHDLRAKLDHAGVVKNQYFGYVLQKEGYPVPKQENLMCWYIEWPDRNRREWSPEMTKSLSSLAGGTPNTSLCEFVETKAGGIREALESNVCQFAVIKLGPSAPRSSPNLERSMHKTFTDCYLAEGFVNGGWGYVCTTNDADGTPLREEAEILEEKDRHLAFYVLGWDSLESHHAYSRTQLYDEEIDKLSPYFAQGTGAWYVTLRRHEPNPVS</sequence>
<dbReference type="OrthoDB" id="2824656at2759"/>
<keyword evidence="2" id="KW-1185">Reference proteome</keyword>
<reference evidence="1 2" key="1">
    <citation type="submission" date="2015-01" db="EMBL/GenBank/DDBJ databases">
        <title>The Genome Sequence of Ochroconis gallopava CBS43764.</title>
        <authorList>
            <consortium name="The Broad Institute Genomics Platform"/>
            <person name="Cuomo C."/>
            <person name="de Hoog S."/>
            <person name="Gorbushina A."/>
            <person name="Stielow B."/>
            <person name="Teixiera M."/>
            <person name="Abouelleil A."/>
            <person name="Chapman S.B."/>
            <person name="Priest M."/>
            <person name="Young S.K."/>
            <person name="Wortman J."/>
            <person name="Nusbaum C."/>
            <person name="Birren B."/>
        </authorList>
    </citation>
    <scope>NUCLEOTIDE SEQUENCE [LARGE SCALE GENOMIC DNA]</scope>
    <source>
        <strain evidence="1 2">CBS 43764</strain>
    </source>
</reference>
<dbReference type="GeneID" id="27314101"/>
<dbReference type="AlphaFoldDB" id="A0A0D1XK33"/>
<dbReference type="InParanoid" id="A0A0D1XK33"/>
<evidence type="ECO:0008006" key="3">
    <source>
        <dbReference type="Google" id="ProtNLM"/>
    </source>
</evidence>
<gene>
    <name evidence="1" type="ORF">PV09_06128</name>
</gene>
<dbReference type="RefSeq" id="XP_016212560.1">
    <property type="nucleotide sequence ID" value="XM_016359724.1"/>
</dbReference>
<dbReference type="EMBL" id="KN847548">
    <property type="protein sequence ID" value="KIW02691.1"/>
    <property type="molecule type" value="Genomic_DNA"/>
</dbReference>
<evidence type="ECO:0000313" key="1">
    <source>
        <dbReference type="EMBL" id="KIW02691.1"/>
    </source>
</evidence>
<protein>
    <recommendedName>
        <fullName evidence="3">ABM domain-containing protein</fullName>
    </recommendedName>
</protein>